<feature type="domain" description="Recombinase" evidence="8">
    <location>
        <begin position="157"/>
        <end position="263"/>
    </location>
</feature>
<dbReference type="PANTHER" id="PTHR30461">
    <property type="entry name" value="DNA-INVERTASE FROM LAMBDOID PROPHAGE"/>
    <property type="match status" value="1"/>
</dbReference>
<gene>
    <name evidence="9" type="ORF">FLK61_25980</name>
</gene>
<dbReference type="Gene3D" id="3.40.50.1390">
    <property type="entry name" value="Resolvase, N-terminal catalytic domain"/>
    <property type="match status" value="1"/>
</dbReference>
<evidence type="ECO:0000256" key="4">
    <source>
        <dbReference type="PIRSR" id="PIRSR606118-50"/>
    </source>
</evidence>
<accession>A0A859FAB2</accession>
<keyword evidence="10" id="KW-1185">Reference proteome</keyword>
<evidence type="ECO:0000256" key="5">
    <source>
        <dbReference type="PROSITE-ProRule" id="PRU10137"/>
    </source>
</evidence>
<dbReference type="InterPro" id="IPR036162">
    <property type="entry name" value="Resolvase-like_N_sf"/>
</dbReference>
<dbReference type="CDD" id="cd00338">
    <property type="entry name" value="Ser_Recombinase"/>
    <property type="match status" value="1"/>
</dbReference>
<evidence type="ECO:0000313" key="10">
    <source>
        <dbReference type="Proteomes" id="UP000318138"/>
    </source>
</evidence>
<dbReference type="InterPro" id="IPR011109">
    <property type="entry name" value="DNA_bind_recombinase_dom"/>
</dbReference>
<proteinExistence type="predicted"/>
<dbReference type="GO" id="GO:0003677">
    <property type="term" value="F:DNA binding"/>
    <property type="evidence" value="ECO:0007669"/>
    <property type="project" value="UniProtKB-KW"/>
</dbReference>
<keyword evidence="1" id="KW-0229">DNA integration</keyword>
<dbReference type="Pfam" id="PF13408">
    <property type="entry name" value="Zn_ribbon_recom"/>
    <property type="match status" value="1"/>
</dbReference>
<dbReference type="InterPro" id="IPR006119">
    <property type="entry name" value="Resolv_N"/>
</dbReference>
<dbReference type="PROSITE" id="PS51736">
    <property type="entry name" value="RECOMBINASES_3"/>
    <property type="match status" value="1"/>
</dbReference>
<dbReference type="EMBL" id="CP041372">
    <property type="protein sequence ID" value="QKS70213.1"/>
    <property type="molecule type" value="Genomic_DNA"/>
</dbReference>
<protein>
    <submittedName>
        <fullName evidence="9">Recombinase family protein</fullName>
    </submittedName>
</protein>
<name>A0A859FAB2_9BACI</name>
<dbReference type="InterPro" id="IPR038109">
    <property type="entry name" value="DNA_bind_recomb_sf"/>
</dbReference>
<dbReference type="RefSeq" id="WP_176008253.1">
    <property type="nucleotide sequence ID" value="NZ_CP041372.2"/>
</dbReference>
<dbReference type="SMART" id="SM00857">
    <property type="entry name" value="Resolvase"/>
    <property type="match status" value="1"/>
</dbReference>
<dbReference type="InterPro" id="IPR025827">
    <property type="entry name" value="Zn_ribbon_recom_dom"/>
</dbReference>
<evidence type="ECO:0000256" key="2">
    <source>
        <dbReference type="ARBA" id="ARBA00023125"/>
    </source>
</evidence>
<dbReference type="Gene3D" id="3.90.1750.20">
    <property type="entry name" value="Putative Large Serine Recombinase, Chain B, Domain 2"/>
    <property type="match status" value="1"/>
</dbReference>
<reference evidence="10" key="1">
    <citation type="submission" date="2019-07" db="EMBL/GenBank/DDBJ databases">
        <title>Bacillus alkalisoli sp. nov. isolated from saline soil.</title>
        <authorList>
            <person name="Sun J.-Q."/>
            <person name="Xu L."/>
        </authorList>
    </citation>
    <scope>NUCLEOTIDE SEQUENCE [LARGE SCALE GENOMIC DNA]</scope>
    <source>
        <strain evidence="10">M4U3P1</strain>
    </source>
</reference>
<dbReference type="AlphaFoldDB" id="A0A859FAB2"/>
<keyword evidence="3" id="KW-0233">DNA recombination</keyword>
<dbReference type="KEGG" id="psua:FLK61_25980"/>
<dbReference type="InterPro" id="IPR050639">
    <property type="entry name" value="SSR_resolvase"/>
</dbReference>
<evidence type="ECO:0000256" key="6">
    <source>
        <dbReference type="SAM" id="Coils"/>
    </source>
</evidence>
<evidence type="ECO:0000259" key="7">
    <source>
        <dbReference type="PROSITE" id="PS51736"/>
    </source>
</evidence>
<dbReference type="Pfam" id="PF00239">
    <property type="entry name" value="Resolvase"/>
    <property type="match status" value="1"/>
</dbReference>
<dbReference type="PROSITE" id="PS51737">
    <property type="entry name" value="RECOMBINASE_DNA_BIND"/>
    <property type="match status" value="1"/>
</dbReference>
<feature type="domain" description="Resolvase/invertase-type recombinase catalytic" evidence="7">
    <location>
        <begin position="2"/>
        <end position="149"/>
    </location>
</feature>
<dbReference type="PROSITE" id="PS00397">
    <property type="entry name" value="RECOMBINASES_1"/>
    <property type="match status" value="1"/>
</dbReference>
<dbReference type="Proteomes" id="UP000318138">
    <property type="component" value="Chromosome"/>
</dbReference>
<dbReference type="GO" id="GO:0000150">
    <property type="term" value="F:DNA strand exchange activity"/>
    <property type="evidence" value="ECO:0007669"/>
    <property type="project" value="InterPro"/>
</dbReference>
<feature type="coiled-coil region" evidence="6">
    <location>
        <begin position="328"/>
        <end position="382"/>
    </location>
</feature>
<evidence type="ECO:0000313" key="9">
    <source>
        <dbReference type="EMBL" id="QKS70213.1"/>
    </source>
</evidence>
<dbReference type="PANTHER" id="PTHR30461:SF23">
    <property type="entry name" value="DNA RECOMBINASE-RELATED"/>
    <property type="match status" value="1"/>
</dbReference>
<sequence length="481" mass="56569">MRTGIYIRVSTDEQVKEGFSIRAQHERLNNFADSQDWSVVDYYIEEGVSAKDTKRQELNRLMKDIEDGKIDVVLVYRLDRLTRSVRDLYELLDFFERYNCKFKSATEVYDTTTAMGRLFITLVAALAQWERENLGERVRMGQERMIEEKQYPGGPPPFGYSYNKDTKQLEVDPVEAKVVEKMFDLYFDGFGEQRIADRLNEQGYKTRRGNNWRAKAVRDTLKRTLMTGEFSWGGNMYNDYTDAIIPKERFESAMKLRTSRRGAHPRTIRSSYPFSGFARCARCGAPMKGHSKHGRKKLDGTAPFYRTYICTRKRDGCTSKQINEESIDRELLKEIRKLSSEYREISEDKSLIKREDDHTQELKQLTRELNKVQGRRKKWQVAYAEGVISLDELRSHTEMDQEALSNLKMYISKLESKSMQLDYRSMANVLADFERNWIELDHMEKKSMLSMLIKSFDVDSDDLKPHKARERKVWVSNVEFH</sequence>
<feature type="active site" description="O-(5'-phospho-DNA)-serine intermediate" evidence="4 5">
    <location>
        <position position="10"/>
    </location>
</feature>
<organism evidence="9 10">
    <name type="scientific">Paenalkalicoccus suaedae</name>
    <dbReference type="NCBI Taxonomy" id="2592382"/>
    <lineage>
        <taxon>Bacteria</taxon>
        <taxon>Bacillati</taxon>
        <taxon>Bacillota</taxon>
        <taxon>Bacilli</taxon>
        <taxon>Bacillales</taxon>
        <taxon>Bacillaceae</taxon>
        <taxon>Paenalkalicoccus</taxon>
    </lineage>
</organism>
<evidence type="ECO:0000259" key="8">
    <source>
        <dbReference type="PROSITE" id="PS51737"/>
    </source>
</evidence>
<keyword evidence="6" id="KW-0175">Coiled coil</keyword>
<evidence type="ECO:0000256" key="3">
    <source>
        <dbReference type="ARBA" id="ARBA00023172"/>
    </source>
</evidence>
<evidence type="ECO:0000256" key="1">
    <source>
        <dbReference type="ARBA" id="ARBA00022908"/>
    </source>
</evidence>
<keyword evidence="2" id="KW-0238">DNA-binding</keyword>
<dbReference type="SUPFAM" id="SSF53041">
    <property type="entry name" value="Resolvase-like"/>
    <property type="match status" value="1"/>
</dbReference>
<dbReference type="Pfam" id="PF07508">
    <property type="entry name" value="Recombinase"/>
    <property type="match status" value="1"/>
</dbReference>
<dbReference type="InterPro" id="IPR006118">
    <property type="entry name" value="Recombinase_CS"/>
</dbReference>
<dbReference type="GO" id="GO:0015074">
    <property type="term" value="P:DNA integration"/>
    <property type="evidence" value="ECO:0007669"/>
    <property type="project" value="UniProtKB-KW"/>
</dbReference>